<evidence type="ECO:0000256" key="1">
    <source>
        <dbReference type="SAM" id="Phobius"/>
    </source>
</evidence>
<feature type="transmembrane region" description="Helical" evidence="1">
    <location>
        <begin position="72"/>
        <end position="96"/>
    </location>
</feature>
<comment type="caution">
    <text evidence="2">The sequence shown here is derived from an EMBL/GenBank/DDBJ whole genome shotgun (WGS) entry which is preliminary data.</text>
</comment>
<proteinExistence type="predicted"/>
<dbReference type="RefSeq" id="WP_189026453.1">
    <property type="nucleotide sequence ID" value="NZ_BMNE01000002.1"/>
</dbReference>
<evidence type="ECO:0000313" key="2">
    <source>
        <dbReference type="EMBL" id="GGN75951.1"/>
    </source>
</evidence>
<name>A0ABQ2K8K0_9NOCA</name>
<reference evidence="3" key="1">
    <citation type="journal article" date="2019" name="Int. J. Syst. Evol. Microbiol.">
        <title>The Global Catalogue of Microorganisms (GCM) 10K type strain sequencing project: providing services to taxonomists for standard genome sequencing and annotation.</title>
        <authorList>
            <consortium name="The Broad Institute Genomics Platform"/>
            <consortium name="The Broad Institute Genome Sequencing Center for Infectious Disease"/>
            <person name="Wu L."/>
            <person name="Ma J."/>
        </authorList>
    </citation>
    <scope>NUCLEOTIDE SEQUENCE [LARGE SCALE GENOMIC DNA]</scope>
    <source>
        <strain evidence="3">CGMCC 4.7329</strain>
    </source>
</reference>
<gene>
    <name evidence="2" type="ORF">GCM10011610_20770</name>
</gene>
<protein>
    <recommendedName>
        <fullName evidence="4">DUF304 domain-containing protein</fullName>
    </recommendedName>
</protein>
<keyword evidence="1" id="KW-0812">Transmembrane</keyword>
<keyword evidence="3" id="KW-1185">Reference proteome</keyword>
<evidence type="ECO:0000313" key="3">
    <source>
        <dbReference type="Proteomes" id="UP000658127"/>
    </source>
</evidence>
<evidence type="ECO:0008006" key="4">
    <source>
        <dbReference type="Google" id="ProtNLM"/>
    </source>
</evidence>
<feature type="transmembrane region" description="Helical" evidence="1">
    <location>
        <begin position="46"/>
        <end position="66"/>
    </location>
</feature>
<dbReference type="EMBL" id="BMNE01000002">
    <property type="protein sequence ID" value="GGN75951.1"/>
    <property type="molecule type" value="Genomic_DNA"/>
</dbReference>
<keyword evidence="1" id="KW-0472">Membrane</keyword>
<keyword evidence="1" id="KW-1133">Transmembrane helix</keyword>
<accession>A0ABQ2K8K0</accession>
<dbReference type="Proteomes" id="UP000658127">
    <property type="component" value="Unassembled WGS sequence"/>
</dbReference>
<sequence>MRPIMQLGRRFVRLEIDIWVSLARAVTRRPDTADGTLIRYAGAESAVIWAFIVVSVVEIPAVHLLIPWPSVRFAALALGIWGLFWMFGMLAAHHMYPHVLAPDRLRIRYLRRTELGIPLDTVRAVRNDLRAYDGSKSLQLTGNDTLAVQVGSSTNVRVDLTAPRTFTTPQGEYTVRTVAFWADDPRAAVAAIRAAAPSERSGAA</sequence>
<organism evidence="2 3">
    <name type="scientific">Nocardia rhizosphaerihabitans</name>
    <dbReference type="NCBI Taxonomy" id="1691570"/>
    <lineage>
        <taxon>Bacteria</taxon>
        <taxon>Bacillati</taxon>
        <taxon>Actinomycetota</taxon>
        <taxon>Actinomycetes</taxon>
        <taxon>Mycobacteriales</taxon>
        <taxon>Nocardiaceae</taxon>
        <taxon>Nocardia</taxon>
    </lineage>
</organism>